<evidence type="ECO:0000313" key="1">
    <source>
        <dbReference type="EMBL" id="MXU93046.1"/>
    </source>
</evidence>
<protein>
    <submittedName>
        <fullName evidence="1">Putative salivary kunitz domain protein</fullName>
    </submittedName>
</protein>
<dbReference type="AlphaFoldDB" id="A0A6B0UTJ4"/>
<reference evidence="1" key="1">
    <citation type="submission" date="2019-12" db="EMBL/GenBank/DDBJ databases">
        <title>An insight into the sialome of adult female Ixodes ricinus ticks feeding for 6 days.</title>
        <authorList>
            <person name="Perner J."/>
            <person name="Ribeiro J.M.C."/>
        </authorList>
    </citation>
    <scope>NUCLEOTIDE SEQUENCE</scope>
    <source>
        <strain evidence="1">Semi-engorged</strain>
        <tissue evidence="1">Salivary glands</tissue>
    </source>
</reference>
<proteinExistence type="predicted"/>
<dbReference type="EMBL" id="GIFC01010963">
    <property type="protein sequence ID" value="MXU93046.1"/>
    <property type="molecule type" value="Transcribed_RNA"/>
</dbReference>
<accession>A0A6B0UTJ4</accession>
<sequence>MVTYSSIRHVKMDEFTSMKGNLAGKFGFKVNSSGEAYNSKEVHRIICKKPFSYSGSIRSLQYHLQAKHPCTPLQQGPSAKTKTTINAFSSRPISMKKEESITQAPTSCLPVGECRKTLFSSELEQKKNRVFESLNYMHPQF</sequence>
<name>A0A6B0UTJ4_IXORI</name>
<organism evidence="1">
    <name type="scientific">Ixodes ricinus</name>
    <name type="common">Common tick</name>
    <name type="synonym">Acarus ricinus</name>
    <dbReference type="NCBI Taxonomy" id="34613"/>
    <lineage>
        <taxon>Eukaryota</taxon>
        <taxon>Metazoa</taxon>
        <taxon>Ecdysozoa</taxon>
        <taxon>Arthropoda</taxon>
        <taxon>Chelicerata</taxon>
        <taxon>Arachnida</taxon>
        <taxon>Acari</taxon>
        <taxon>Parasitiformes</taxon>
        <taxon>Ixodida</taxon>
        <taxon>Ixodoidea</taxon>
        <taxon>Ixodidae</taxon>
        <taxon>Ixodinae</taxon>
        <taxon>Ixodes</taxon>
    </lineage>
</organism>